<keyword evidence="1" id="KW-0175">Coiled coil</keyword>
<proteinExistence type="predicted"/>
<dbReference type="EMBL" id="LJZX01000030">
    <property type="protein sequence ID" value="PKQ79663.1"/>
    <property type="molecule type" value="Genomic_DNA"/>
</dbReference>
<dbReference type="InterPro" id="IPR027417">
    <property type="entry name" value="P-loop_NTPase"/>
</dbReference>
<organism evidence="2 3">
    <name type="scientific">Aeromonas sobria</name>
    <dbReference type="NCBI Taxonomy" id="646"/>
    <lineage>
        <taxon>Bacteria</taxon>
        <taxon>Pseudomonadati</taxon>
        <taxon>Pseudomonadota</taxon>
        <taxon>Gammaproteobacteria</taxon>
        <taxon>Aeromonadales</taxon>
        <taxon>Aeromonadaceae</taxon>
        <taxon>Aeromonas</taxon>
    </lineage>
</organism>
<accession>A0A2N3J1X3</accession>
<feature type="coiled-coil region" evidence="1">
    <location>
        <begin position="454"/>
        <end position="481"/>
    </location>
</feature>
<evidence type="ECO:0000256" key="1">
    <source>
        <dbReference type="SAM" id="Coils"/>
    </source>
</evidence>
<evidence type="ECO:0008006" key="4">
    <source>
        <dbReference type="Google" id="ProtNLM"/>
    </source>
</evidence>
<evidence type="ECO:0000313" key="2">
    <source>
        <dbReference type="EMBL" id="PKQ79663.1"/>
    </source>
</evidence>
<evidence type="ECO:0000313" key="3">
    <source>
        <dbReference type="Proteomes" id="UP000233526"/>
    </source>
</evidence>
<gene>
    <name evidence="2" type="ORF">AOX56_13880</name>
</gene>
<sequence length="636" mass="72462">MIRSSFFVERLVIIKSGRSVYDEAFHQGINVIRGDHSVGKTTILEILFYVLGGEIKDNQWLYPADHCDEIYCQVNINGKSFTIKRDIEKGKIPPIRIQGGSYDATTLDNLGWKKFGPRRSESGERVSFSQQLFDLLGWDNHKSDDYANLTMHQVLRFLYVDQETGSTKIFRAEDNPRGDSEGTRTAIAEFLLGLDNLDTHKLRQQLIFSEREFDKVAADLNAMYKVLGSDSGLTLDALKSQVIKTSDEIVSLQNKDVELKTTTELEVESAFNYKDLEKKVDLFSRQLQSLNIEIQATTGEIVDCELFGDSLDFRKKSLLESKSAFDCIGAMKYTHCPCCLEEINYSNEDTCHLCHTPNKESHHSNNYMQILTELDFQIKSNAKVLGDYKSHLEGLKSALVISESQLKTSQSELQSSSKTVDIETQGLIKRSKKIGYLESEIKHIEKQVKIITELDEYKFRKSELNKKITELREKIAAAAVSSKNRRDKVNLGICEKMLPILHSDLRNNGTPYEEVFGAAKSNDIEIDFSRDRTLIDGRVKFSGSSNYIKKNAFYLAALLESLSDPLYRLPRFLMLDAIENGGMKAFRSHNFQRSIVEMFKDKKDFQIIFCTSMALDDLNNDEYGVGPYYVDNVIKI</sequence>
<reference evidence="2 3" key="1">
    <citation type="journal article" date="2017" name="Front. Microbiol.">
        <title>Strong Genomic and Phenotypic Heterogeneity in the Aeromonas sobria Species Complex.</title>
        <authorList>
            <person name="Gauthier J."/>
            <person name="Vincent A.T."/>
            <person name="Charette S.J."/>
            <person name="Derome N."/>
        </authorList>
    </citation>
    <scope>NUCLEOTIDE SEQUENCE [LARGE SCALE GENOMIC DNA]</scope>
    <source>
        <strain evidence="2 3">JF2635</strain>
    </source>
</reference>
<feature type="coiled-coil region" evidence="1">
    <location>
        <begin position="235"/>
        <end position="293"/>
    </location>
</feature>
<protein>
    <recommendedName>
        <fullName evidence="4">Rad50/SbcC-type AAA domain-containing protein</fullName>
    </recommendedName>
</protein>
<dbReference type="Proteomes" id="UP000233526">
    <property type="component" value="Unassembled WGS sequence"/>
</dbReference>
<dbReference type="RefSeq" id="WP_101317208.1">
    <property type="nucleotide sequence ID" value="NZ_CAWNSS010000030.1"/>
</dbReference>
<comment type="caution">
    <text evidence="2">The sequence shown here is derived from an EMBL/GenBank/DDBJ whole genome shotgun (WGS) entry which is preliminary data.</text>
</comment>
<name>A0A2N3J1X3_AERSO</name>
<dbReference type="AlphaFoldDB" id="A0A2N3J1X3"/>
<dbReference type="Gene3D" id="3.40.50.300">
    <property type="entry name" value="P-loop containing nucleotide triphosphate hydrolases"/>
    <property type="match status" value="1"/>
</dbReference>